<keyword evidence="4" id="KW-1185">Reference proteome</keyword>
<feature type="region of interest" description="Disordered" evidence="2">
    <location>
        <begin position="90"/>
        <end position="142"/>
    </location>
</feature>
<evidence type="ECO:0000313" key="4">
    <source>
        <dbReference type="Proteomes" id="UP000664169"/>
    </source>
</evidence>
<evidence type="ECO:0000256" key="2">
    <source>
        <dbReference type="SAM" id="MobiDB-lite"/>
    </source>
</evidence>
<dbReference type="Proteomes" id="UP000664169">
    <property type="component" value="Unassembled WGS sequence"/>
</dbReference>
<feature type="coiled-coil region" evidence="1">
    <location>
        <begin position="360"/>
        <end position="422"/>
    </location>
</feature>
<feature type="compositionally biased region" description="Polar residues" evidence="2">
    <location>
        <begin position="42"/>
        <end position="59"/>
    </location>
</feature>
<name>A0A8H3IH72_9LECA</name>
<protein>
    <submittedName>
        <fullName evidence="3">Uncharacterized protein</fullName>
    </submittedName>
</protein>
<feature type="compositionally biased region" description="Low complexity" evidence="2">
    <location>
        <begin position="300"/>
        <end position="310"/>
    </location>
</feature>
<evidence type="ECO:0000256" key="1">
    <source>
        <dbReference type="SAM" id="Coils"/>
    </source>
</evidence>
<reference evidence="3" key="1">
    <citation type="submission" date="2021-03" db="EMBL/GenBank/DDBJ databases">
        <authorList>
            <person name="Tagirdzhanova G."/>
        </authorList>
    </citation>
    <scope>NUCLEOTIDE SEQUENCE</scope>
</reference>
<dbReference type="OrthoDB" id="5427204at2759"/>
<keyword evidence="1" id="KW-0175">Coiled coil</keyword>
<dbReference type="AlphaFoldDB" id="A0A8H3IH72"/>
<sequence length="571" mass="62847">MLQVAAMSSNTPNNWKRPWIEDIKIPSITLPNLISTRERQNSEPSVNQQASEKSITQDLRNVDPEDRLLHAMPNPSSSDSYTQYLLAQDSPENSTKRMRMSSSSWLDPKGKGSMIQRQEPQRSDSNGESRSTASWAPIPEAAARPREMSGLYAGAQSRHNASHCNTCAKAQSIAPNIAKGAQKINEQLKSAAVRRQSAGEVRNIFFTVLHTERQQNGAEVEGADGPIPEDLLDTLGFSMGKINDSMRLIKDLLHDIHIDDDKRPFKSQAPLEGESRLSRSTSPHSDKRSSSREPYQSNILSRSPPSRHLPSPNPFHLPSVGAAGVSPKMTDLNTVANQNRELQQQLNAKTTSHRALEAGYAQLQTAHSEIQAKHALLEKKSSMADTELTSLIEERTVLQVQVESLEQQVTELQCSRDSAQTQSAASASQYLQIMAMSSKLQAQGAIDLKKYKADREVWAAQKGELEQKILDLEKAHGTASIFAATLAASGKTIEEQNVIDEAELANMSFDKLKDEILTLRRSVREASTVIQTMREEGSAITKLTVELGAAGERLMLLGMVSSPSSRPEQQA</sequence>
<proteinExistence type="predicted"/>
<feature type="coiled-coil region" evidence="1">
    <location>
        <begin position="448"/>
        <end position="475"/>
    </location>
</feature>
<evidence type="ECO:0000313" key="3">
    <source>
        <dbReference type="EMBL" id="CAF9918593.1"/>
    </source>
</evidence>
<accession>A0A8H3IH72</accession>
<organism evidence="3 4">
    <name type="scientific">Gomphillus americanus</name>
    <dbReference type="NCBI Taxonomy" id="1940652"/>
    <lineage>
        <taxon>Eukaryota</taxon>
        <taxon>Fungi</taxon>
        <taxon>Dikarya</taxon>
        <taxon>Ascomycota</taxon>
        <taxon>Pezizomycotina</taxon>
        <taxon>Lecanoromycetes</taxon>
        <taxon>OSLEUM clade</taxon>
        <taxon>Ostropomycetidae</taxon>
        <taxon>Ostropales</taxon>
        <taxon>Graphidaceae</taxon>
        <taxon>Gomphilloideae</taxon>
        <taxon>Gomphillus</taxon>
    </lineage>
</organism>
<dbReference type="EMBL" id="CAJPDQ010000013">
    <property type="protein sequence ID" value="CAF9918593.1"/>
    <property type="molecule type" value="Genomic_DNA"/>
</dbReference>
<gene>
    <name evidence="3" type="ORF">GOMPHAMPRED_001570</name>
</gene>
<feature type="region of interest" description="Disordered" evidence="2">
    <location>
        <begin position="37"/>
        <end position="59"/>
    </location>
</feature>
<feature type="region of interest" description="Disordered" evidence="2">
    <location>
        <begin position="263"/>
        <end position="326"/>
    </location>
</feature>
<comment type="caution">
    <text evidence="3">The sequence shown here is derived from an EMBL/GenBank/DDBJ whole genome shotgun (WGS) entry which is preliminary data.</text>
</comment>